<feature type="compositionally biased region" description="Basic residues" evidence="1">
    <location>
        <begin position="68"/>
        <end position="78"/>
    </location>
</feature>
<dbReference type="AlphaFoldDB" id="A0A6J4SVK3"/>
<gene>
    <name evidence="2" type="ORF">AVDCRST_MAG85-2068</name>
</gene>
<evidence type="ECO:0000313" key="2">
    <source>
        <dbReference type="EMBL" id="CAA9506450.1"/>
    </source>
</evidence>
<reference evidence="2" key="1">
    <citation type="submission" date="2020-02" db="EMBL/GenBank/DDBJ databases">
        <authorList>
            <person name="Meier V. D."/>
        </authorList>
    </citation>
    <scope>NUCLEOTIDE SEQUENCE</scope>
    <source>
        <strain evidence="2">AVDCRST_MAG85</strain>
    </source>
</reference>
<evidence type="ECO:0000256" key="1">
    <source>
        <dbReference type="SAM" id="MobiDB-lite"/>
    </source>
</evidence>
<feature type="region of interest" description="Disordered" evidence="1">
    <location>
        <begin position="48"/>
        <end position="108"/>
    </location>
</feature>
<name>A0A6J4SVK3_9ACTN</name>
<feature type="compositionally biased region" description="Low complexity" evidence="1">
    <location>
        <begin position="1"/>
        <end position="24"/>
    </location>
</feature>
<accession>A0A6J4SVK3</accession>
<proteinExistence type="predicted"/>
<dbReference type="EMBL" id="CADCVT010000224">
    <property type="protein sequence ID" value="CAA9506450.1"/>
    <property type="molecule type" value="Genomic_DNA"/>
</dbReference>
<organism evidence="2">
    <name type="scientific">uncultured Solirubrobacteraceae bacterium</name>
    <dbReference type="NCBI Taxonomy" id="1162706"/>
    <lineage>
        <taxon>Bacteria</taxon>
        <taxon>Bacillati</taxon>
        <taxon>Actinomycetota</taxon>
        <taxon>Thermoleophilia</taxon>
        <taxon>Solirubrobacterales</taxon>
        <taxon>Solirubrobacteraceae</taxon>
        <taxon>environmental samples</taxon>
    </lineage>
</organism>
<sequence length="108" mass="11438">MGGAARGARNAAAGPAPVDAGLPGSPFARWQQGLRKAVDLAVAFATLADAEPSESPRAPVDQADHPHRTPLRPKLRSRRPGEAVRRPEVCTAPVNRVPAEAPRKRARL</sequence>
<feature type="compositionally biased region" description="Basic and acidic residues" evidence="1">
    <location>
        <begin position="79"/>
        <end position="88"/>
    </location>
</feature>
<feature type="region of interest" description="Disordered" evidence="1">
    <location>
        <begin position="1"/>
        <end position="25"/>
    </location>
</feature>
<protein>
    <submittedName>
        <fullName evidence="2">Uncharacterized protein</fullName>
    </submittedName>
</protein>